<name>A0ABS5J1E3_9BACT</name>
<gene>
    <name evidence="2" type="ORF">KE626_17110</name>
</gene>
<accession>A0ABS5J1E3</accession>
<dbReference type="InterPro" id="IPR032710">
    <property type="entry name" value="NTF2-like_dom_sf"/>
</dbReference>
<dbReference type="InterPro" id="IPR011944">
    <property type="entry name" value="Steroid_delta5-4_isomerase"/>
</dbReference>
<dbReference type="Pfam" id="PF13474">
    <property type="entry name" value="SnoaL_3"/>
    <property type="match status" value="1"/>
</dbReference>
<reference evidence="2 3" key="1">
    <citation type="submission" date="2021-04" db="EMBL/GenBank/DDBJ databases">
        <title>Chitinophaga sp. nov., isolated from the rhizosphere soil.</title>
        <authorList>
            <person name="He S."/>
        </authorList>
    </citation>
    <scope>NUCLEOTIDE SEQUENCE [LARGE SCALE GENOMIC DNA]</scope>
    <source>
        <strain evidence="2 3">2R12</strain>
    </source>
</reference>
<dbReference type="SUPFAM" id="SSF54427">
    <property type="entry name" value="NTF2-like"/>
    <property type="match status" value="1"/>
</dbReference>
<comment type="caution">
    <text evidence="2">The sequence shown here is derived from an EMBL/GenBank/DDBJ whole genome shotgun (WGS) entry which is preliminary data.</text>
</comment>
<keyword evidence="3" id="KW-1185">Reference proteome</keyword>
<protein>
    <submittedName>
        <fullName evidence="2">SgcJ/EcaC family oxidoreductase</fullName>
    </submittedName>
</protein>
<feature type="domain" description="SnoaL-like" evidence="1">
    <location>
        <begin position="10"/>
        <end position="128"/>
    </location>
</feature>
<organism evidence="2 3">
    <name type="scientific">Chitinophaga hostae</name>
    <dbReference type="NCBI Taxonomy" id="2831022"/>
    <lineage>
        <taxon>Bacteria</taxon>
        <taxon>Pseudomonadati</taxon>
        <taxon>Bacteroidota</taxon>
        <taxon>Chitinophagia</taxon>
        <taxon>Chitinophagales</taxon>
        <taxon>Chitinophagaceae</taxon>
        <taxon>Chitinophaga</taxon>
    </lineage>
</organism>
<evidence type="ECO:0000259" key="1">
    <source>
        <dbReference type="Pfam" id="PF13474"/>
    </source>
</evidence>
<dbReference type="InterPro" id="IPR037401">
    <property type="entry name" value="SnoaL-like"/>
</dbReference>
<evidence type="ECO:0000313" key="2">
    <source>
        <dbReference type="EMBL" id="MBS0029044.1"/>
    </source>
</evidence>
<evidence type="ECO:0000313" key="3">
    <source>
        <dbReference type="Proteomes" id="UP000676386"/>
    </source>
</evidence>
<dbReference type="NCBIfam" id="TIGR02246">
    <property type="entry name" value="SgcJ/EcaC family oxidoreductase"/>
    <property type="match status" value="1"/>
</dbReference>
<dbReference type="Gene3D" id="3.10.450.50">
    <property type="match status" value="1"/>
</dbReference>
<dbReference type="Proteomes" id="UP000676386">
    <property type="component" value="Unassembled WGS sequence"/>
</dbReference>
<sequence>MNKMLEINAIMQANEVIYQSFENLDFRKASEYLTEDCDYITFNGTHVKGRAAYIKMHEQLMNNFMFRGARLDGLVEQVNFLNENTAVVIASGAIRFRWQKTAPQSRQSINTTVWVRTEGGQWQMASFHNCRVKKMNWLARWITGMDS</sequence>
<proteinExistence type="predicted"/>
<dbReference type="RefSeq" id="WP_211974138.1">
    <property type="nucleotide sequence ID" value="NZ_CBFHAM010000024.1"/>
</dbReference>
<dbReference type="EMBL" id="JAGTXB010000007">
    <property type="protein sequence ID" value="MBS0029044.1"/>
    <property type="molecule type" value="Genomic_DNA"/>
</dbReference>